<dbReference type="Pfam" id="PF16040">
    <property type="entry name" value="APD1-4_N"/>
    <property type="match status" value="1"/>
</dbReference>
<organism evidence="7 8">
    <name type="scientific">Turnera subulata</name>
    <dbReference type="NCBI Taxonomy" id="218843"/>
    <lineage>
        <taxon>Eukaryota</taxon>
        <taxon>Viridiplantae</taxon>
        <taxon>Streptophyta</taxon>
        <taxon>Embryophyta</taxon>
        <taxon>Tracheophyta</taxon>
        <taxon>Spermatophyta</taxon>
        <taxon>Magnoliopsida</taxon>
        <taxon>eudicotyledons</taxon>
        <taxon>Gunneridae</taxon>
        <taxon>Pentapetalae</taxon>
        <taxon>rosids</taxon>
        <taxon>fabids</taxon>
        <taxon>Malpighiales</taxon>
        <taxon>Passifloraceae</taxon>
        <taxon>Turnera</taxon>
    </lineage>
</organism>
<keyword evidence="2 4" id="KW-0863">Zinc-finger</keyword>
<keyword evidence="5" id="KW-0812">Transmembrane</keyword>
<dbReference type="GO" id="GO:0016567">
    <property type="term" value="P:protein ubiquitination"/>
    <property type="evidence" value="ECO:0007669"/>
    <property type="project" value="TreeGrafter"/>
</dbReference>
<keyword evidence="5" id="KW-1133">Transmembrane helix</keyword>
<accession>A0A9Q0GLP2</accession>
<keyword evidence="1" id="KW-0479">Metal-binding</keyword>
<dbReference type="InterPro" id="IPR013083">
    <property type="entry name" value="Znf_RING/FYVE/PHD"/>
</dbReference>
<dbReference type="Proteomes" id="UP001141552">
    <property type="component" value="Unassembled WGS sequence"/>
</dbReference>
<keyword evidence="3" id="KW-0862">Zinc</keyword>
<dbReference type="SUPFAM" id="SSF57850">
    <property type="entry name" value="RING/U-box"/>
    <property type="match status" value="1"/>
</dbReference>
<evidence type="ECO:0000256" key="3">
    <source>
        <dbReference type="ARBA" id="ARBA00022833"/>
    </source>
</evidence>
<evidence type="ECO:0000313" key="8">
    <source>
        <dbReference type="Proteomes" id="UP001141552"/>
    </source>
</evidence>
<gene>
    <name evidence="7" type="ORF">Tsubulata_037157</name>
</gene>
<dbReference type="PANTHER" id="PTHR46858:SF6">
    <property type="entry name" value="LIGASE, PUTATIVE-RELATED"/>
    <property type="match status" value="1"/>
</dbReference>
<feature type="transmembrane region" description="Helical" evidence="5">
    <location>
        <begin position="261"/>
        <end position="282"/>
    </location>
</feature>
<reference evidence="7" key="1">
    <citation type="submission" date="2022-02" db="EMBL/GenBank/DDBJ databases">
        <authorList>
            <person name="Henning P.M."/>
            <person name="McCubbin A.G."/>
            <person name="Shore J.S."/>
        </authorList>
    </citation>
    <scope>NUCLEOTIDE SEQUENCE</scope>
    <source>
        <strain evidence="7">F60SS</strain>
        <tissue evidence="7">Leaves</tissue>
    </source>
</reference>
<evidence type="ECO:0000313" key="7">
    <source>
        <dbReference type="EMBL" id="KAJ4851285.1"/>
    </source>
</evidence>
<protein>
    <recommendedName>
        <fullName evidence="6">RING-type domain-containing protein</fullName>
    </recommendedName>
</protein>
<dbReference type="EMBL" id="JAKUCV010000098">
    <property type="protein sequence ID" value="KAJ4851285.1"/>
    <property type="molecule type" value="Genomic_DNA"/>
</dbReference>
<dbReference type="SMART" id="SM00184">
    <property type="entry name" value="RING"/>
    <property type="match status" value="1"/>
</dbReference>
<sequence length="394" mass="44598">HVQGSASVVINHSSSAMADILGTISCRVNHVDIWHVILPLAVIIRYGYYGDSRMVLGPSSSRLVKANSIFVQQVEVKDEGSRKGVLLYEFSEKPELNFETNWSISNYMTATSYSRKGFSLWLNKGSRIHMRWEAQTSSLNQLQVVIIKGEREYKTLLPDSWDALNLSETVNGKEAEYRIEEDDRYYLGLINTNSESITMTLSVNVTSKMYDLSRATNVCSTIKGSCRFKLLFPRAQYLVVTTPNNGDASAWFIELSFVARVITYIAILVCIIIFVFLVMKYLGRCDTNNNMSGTTVPWEAPQESAPLMADKSMCFSYRTNEEDEEDGSSISSSEELYNAKLCAICYDDQRNCFFVPCGHCATCYECAQRIVEGDNKVCPICRRLVHKVRRLFNP</sequence>
<evidence type="ECO:0000259" key="6">
    <source>
        <dbReference type="PROSITE" id="PS50089"/>
    </source>
</evidence>
<keyword evidence="5" id="KW-0472">Membrane</keyword>
<evidence type="ECO:0000256" key="1">
    <source>
        <dbReference type="ARBA" id="ARBA00022723"/>
    </source>
</evidence>
<dbReference type="Gene3D" id="3.30.40.10">
    <property type="entry name" value="Zinc/RING finger domain, C3HC4 (zinc finger)"/>
    <property type="match status" value="1"/>
</dbReference>
<feature type="non-terminal residue" evidence="7">
    <location>
        <position position="1"/>
    </location>
</feature>
<dbReference type="Pfam" id="PF16041">
    <property type="entry name" value="APD1-4_M"/>
    <property type="match status" value="1"/>
</dbReference>
<dbReference type="GO" id="GO:0061630">
    <property type="term" value="F:ubiquitin protein ligase activity"/>
    <property type="evidence" value="ECO:0007669"/>
    <property type="project" value="TreeGrafter"/>
</dbReference>
<dbReference type="Pfam" id="PF13920">
    <property type="entry name" value="zf-C3HC4_3"/>
    <property type="match status" value="1"/>
</dbReference>
<proteinExistence type="predicted"/>
<comment type="caution">
    <text evidence="7">The sequence shown here is derived from an EMBL/GenBank/DDBJ whole genome shotgun (WGS) entry which is preliminary data.</text>
</comment>
<dbReference type="PANTHER" id="PTHR46858">
    <property type="entry name" value="OS05G0521000 PROTEIN"/>
    <property type="match status" value="1"/>
</dbReference>
<dbReference type="OrthoDB" id="3045089at2759"/>
<reference evidence="7" key="2">
    <citation type="journal article" date="2023" name="Plants (Basel)">
        <title>Annotation of the Turnera subulata (Passifloraceae) Draft Genome Reveals the S-Locus Evolved after the Divergence of Turneroideae from Passifloroideae in a Stepwise Manner.</title>
        <authorList>
            <person name="Henning P.M."/>
            <person name="Roalson E.H."/>
            <person name="Mir W."/>
            <person name="McCubbin A.G."/>
            <person name="Shore J.S."/>
        </authorList>
    </citation>
    <scope>NUCLEOTIDE SEQUENCE</scope>
    <source>
        <strain evidence="7">F60SS</strain>
    </source>
</reference>
<evidence type="ECO:0000256" key="4">
    <source>
        <dbReference type="PROSITE-ProRule" id="PRU00175"/>
    </source>
</evidence>
<feature type="domain" description="RING-type" evidence="6">
    <location>
        <begin position="342"/>
        <end position="382"/>
    </location>
</feature>
<dbReference type="AlphaFoldDB" id="A0A9Q0GLP2"/>
<dbReference type="GO" id="GO:0008270">
    <property type="term" value="F:zinc ion binding"/>
    <property type="evidence" value="ECO:0007669"/>
    <property type="project" value="UniProtKB-KW"/>
</dbReference>
<keyword evidence="8" id="KW-1185">Reference proteome</keyword>
<evidence type="ECO:0000256" key="2">
    <source>
        <dbReference type="ARBA" id="ARBA00022771"/>
    </source>
</evidence>
<dbReference type="InterPro" id="IPR032010">
    <property type="entry name" value="APD1-4_M"/>
</dbReference>
<name>A0A9Q0GLP2_9ROSI</name>
<dbReference type="InterPro" id="IPR001841">
    <property type="entry name" value="Znf_RING"/>
</dbReference>
<dbReference type="InterPro" id="IPR032008">
    <property type="entry name" value="APD1-4_N"/>
</dbReference>
<evidence type="ECO:0000256" key="5">
    <source>
        <dbReference type="SAM" id="Phobius"/>
    </source>
</evidence>
<dbReference type="PROSITE" id="PS50089">
    <property type="entry name" value="ZF_RING_2"/>
    <property type="match status" value="1"/>
</dbReference>